<dbReference type="InterPro" id="IPR000014">
    <property type="entry name" value="PAS"/>
</dbReference>
<evidence type="ECO:0000259" key="9">
    <source>
        <dbReference type="PROSITE" id="PS50112"/>
    </source>
</evidence>
<dbReference type="Pfam" id="PF02518">
    <property type="entry name" value="HATPase_c"/>
    <property type="match status" value="1"/>
</dbReference>
<dbReference type="CDD" id="cd00075">
    <property type="entry name" value="HATPase"/>
    <property type="match status" value="1"/>
</dbReference>
<keyword evidence="3" id="KW-0597">Phosphoprotein</keyword>
<dbReference type="SMART" id="SM00091">
    <property type="entry name" value="PAS"/>
    <property type="match status" value="1"/>
</dbReference>
<dbReference type="SMART" id="SM00388">
    <property type="entry name" value="HisKA"/>
    <property type="match status" value="1"/>
</dbReference>
<dbReference type="Pfam" id="PF00512">
    <property type="entry name" value="HisKA"/>
    <property type="match status" value="1"/>
</dbReference>
<dbReference type="InterPro" id="IPR035965">
    <property type="entry name" value="PAS-like_dom_sf"/>
</dbReference>
<dbReference type="PROSITE" id="PS50109">
    <property type="entry name" value="HIS_KIN"/>
    <property type="match status" value="1"/>
</dbReference>
<dbReference type="FunFam" id="3.30.565.10:FF:000006">
    <property type="entry name" value="Sensor histidine kinase WalK"/>
    <property type="match status" value="1"/>
</dbReference>
<dbReference type="InterPro" id="IPR005467">
    <property type="entry name" value="His_kinase_dom"/>
</dbReference>
<evidence type="ECO:0000256" key="4">
    <source>
        <dbReference type="ARBA" id="ARBA00022679"/>
    </source>
</evidence>
<dbReference type="PRINTS" id="PR00344">
    <property type="entry name" value="BCTRLSENSOR"/>
</dbReference>
<evidence type="ECO:0000256" key="3">
    <source>
        <dbReference type="ARBA" id="ARBA00022553"/>
    </source>
</evidence>
<reference evidence="10" key="1">
    <citation type="submission" date="2018-06" db="EMBL/GenBank/DDBJ databases">
        <authorList>
            <person name="Zhirakovskaya E."/>
        </authorList>
    </citation>
    <scope>NUCLEOTIDE SEQUENCE</scope>
</reference>
<dbReference type="GO" id="GO:0006355">
    <property type="term" value="P:regulation of DNA-templated transcription"/>
    <property type="evidence" value="ECO:0007669"/>
    <property type="project" value="InterPro"/>
</dbReference>
<dbReference type="EC" id="2.7.13.3" evidence="2"/>
<evidence type="ECO:0000256" key="2">
    <source>
        <dbReference type="ARBA" id="ARBA00012438"/>
    </source>
</evidence>
<sequence>GVPLLREDELTGILILVDTQNDSRFSHKDIIWATTFGVQVAIALQNAKLFEELHKLNATLDHRVAERTQALNDESDRVKILLRITSELSASLDEDLVLKKALDLVNGVVHAMEGVILLIHQESGEFIFRAAIGSDLHIPPRGIPSGMMRHEGLAGWMIEKRSAVIVHDSLQDSRWLERESSHKHRSVLGVPLISNDEAIGVLMMFHGETNAFTRVQLDLVEAAAFQVAHAINNASLYNVIFEQAEQLGSMLRTEIIQKANLEAILESIADGVIVADSQNEVDIANLPACNILDIPREQLLGKSINELLGLYGQFGESWIHTINDWADNADRIEQWTYLADQLVIEDKFISVHLSPVLSDNRFYGTVSIFRDITRDVEVDKLKSEFVSTVSHELRTPMTSIKGYADLMLMGAAGSMSDPQSQYLQVIKNNADRLHMLVNDLLDISRIETGKTGLDLRPLDIPQIVGQVVNGHLNGRIQHESRTLQVKIEMAPSLPLVNADHARITQVLTNLLDNALNYTPDDGQITVKAEATHNYVHISVQDSGIGIAKENLDKIFDRFYRAEDSNVQRIPGTGLGLAIVRSLIEMHGGRLRVESELGKGSIFTFNLPVVIEDSDPT</sequence>
<gene>
    <name evidence="10" type="ORF">MNBD_CHLOROFLEXI01-3858</name>
</gene>
<keyword evidence="5" id="KW-0418">Kinase</keyword>
<organism evidence="10">
    <name type="scientific">hydrothermal vent metagenome</name>
    <dbReference type="NCBI Taxonomy" id="652676"/>
    <lineage>
        <taxon>unclassified sequences</taxon>
        <taxon>metagenomes</taxon>
        <taxon>ecological metagenomes</taxon>
    </lineage>
</organism>
<evidence type="ECO:0000313" key="10">
    <source>
        <dbReference type="EMBL" id="VAW31535.1"/>
    </source>
</evidence>
<evidence type="ECO:0000256" key="6">
    <source>
        <dbReference type="ARBA" id="ARBA00023012"/>
    </source>
</evidence>
<feature type="non-terminal residue" evidence="10">
    <location>
        <position position="1"/>
    </location>
</feature>
<keyword evidence="7" id="KW-0472">Membrane</keyword>
<dbReference type="PROSITE" id="PS50112">
    <property type="entry name" value="PAS"/>
    <property type="match status" value="1"/>
</dbReference>
<dbReference type="SMART" id="SM00387">
    <property type="entry name" value="HATPase_c"/>
    <property type="match status" value="1"/>
</dbReference>
<feature type="domain" description="Histidine kinase" evidence="8">
    <location>
        <begin position="388"/>
        <end position="610"/>
    </location>
</feature>
<keyword evidence="6" id="KW-0902">Two-component regulatory system</keyword>
<dbReference type="InterPro" id="IPR003594">
    <property type="entry name" value="HATPase_dom"/>
</dbReference>
<dbReference type="Pfam" id="PF13185">
    <property type="entry name" value="GAF_2"/>
    <property type="match status" value="1"/>
</dbReference>
<dbReference type="SUPFAM" id="SSF47384">
    <property type="entry name" value="Homodimeric domain of signal transducing histidine kinase"/>
    <property type="match status" value="1"/>
</dbReference>
<dbReference type="SUPFAM" id="SSF55781">
    <property type="entry name" value="GAF domain-like"/>
    <property type="match status" value="2"/>
</dbReference>
<dbReference type="SUPFAM" id="SSF55874">
    <property type="entry name" value="ATPase domain of HSP90 chaperone/DNA topoisomerase II/histidine kinase"/>
    <property type="match status" value="1"/>
</dbReference>
<dbReference type="InterPro" id="IPR036890">
    <property type="entry name" value="HATPase_C_sf"/>
</dbReference>
<dbReference type="InterPro" id="IPR036097">
    <property type="entry name" value="HisK_dim/P_sf"/>
</dbReference>
<dbReference type="AlphaFoldDB" id="A0A3B0UKI0"/>
<dbReference type="PANTHER" id="PTHR43711:SF1">
    <property type="entry name" value="HISTIDINE KINASE 1"/>
    <property type="match status" value="1"/>
</dbReference>
<dbReference type="InterPro" id="IPR003018">
    <property type="entry name" value="GAF"/>
</dbReference>
<dbReference type="InterPro" id="IPR004358">
    <property type="entry name" value="Sig_transdc_His_kin-like_C"/>
</dbReference>
<dbReference type="SMART" id="SM00065">
    <property type="entry name" value="GAF"/>
    <property type="match status" value="1"/>
</dbReference>
<evidence type="ECO:0000256" key="1">
    <source>
        <dbReference type="ARBA" id="ARBA00000085"/>
    </source>
</evidence>
<dbReference type="PANTHER" id="PTHR43711">
    <property type="entry name" value="TWO-COMPONENT HISTIDINE KINASE"/>
    <property type="match status" value="1"/>
</dbReference>
<dbReference type="InterPro" id="IPR050736">
    <property type="entry name" value="Sensor_HK_Regulatory"/>
</dbReference>
<dbReference type="Gene3D" id="3.30.565.10">
    <property type="entry name" value="Histidine kinase-like ATPase, C-terminal domain"/>
    <property type="match status" value="1"/>
</dbReference>
<dbReference type="InterPro" id="IPR029016">
    <property type="entry name" value="GAF-like_dom_sf"/>
</dbReference>
<dbReference type="FunFam" id="1.10.287.130:FF:000001">
    <property type="entry name" value="Two-component sensor histidine kinase"/>
    <property type="match status" value="1"/>
</dbReference>
<dbReference type="Gene3D" id="3.30.450.20">
    <property type="entry name" value="PAS domain"/>
    <property type="match status" value="1"/>
</dbReference>
<proteinExistence type="predicted"/>
<dbReference type="CDD" id="cd00082">
    <property type="entry name" value="HisKA"/>
    <property type="match status" value="1"/>
</dbReference>
<dbReference type="SUPFAM" id="SSF55785">
    <property type="entry name" value="PYP-like sensor domain (PAS domain)"/>
    <property type="match status" value="1"/>
</dbReference>
<keyword evidence="4 10" id="KW-0808">Transferase</keyword>
<accession>A0A3B0UKI0</accession>
<evidence type="ECO:0000256" key="7">
    <source>
        <dbReference type="ARBA" id="ARBA00023136"/>
    </source>
</evidence>
<dbReference type="InterPro" id="IPR003661">
    <property type="entry name" value="HisK_dim/P_dom"/>
</dbReference>
<evidence type="ECO:0000256" key="5">
    <source>
        <dbReference type="ARBA" id="ARBA00022777"/>
    </source>
</evidence>
<dbReference type="GO" id="GO:0000155">
    <property type="term" value="F:phosphorelay sensor kinase activity"/>
    <property type="evidence" value="ECO:0007669"/>
    <property type="project" value="InterPro"/>
</dbReference>
<comment type="catalytic activity">
    <reaction evidence="1">
        <text>ATP + protein L-histidine = ADP + protein N-phospho-L-histidine.</text>
        <dbReference type="EC" id="2.7.13.3"/>
    </reaction>
</comment>
<protein>
    <recommendedName>
        <fullName evidence="2">histidine kinase</fullName>
        <ecNumber evidence="2">2.7.13.3</ecNumber>
    </recommendedName>
</protein>
<dbReference type="InterPro" id="IPR013767">
    <property type="entry name" value="PAS_fold"/>
</dbReference>
<dbReference type="Gene3D" id="3.30.450.40">
    <property type="match status" value="2"/>
</dbReference>
<name>A0A3B0UKI0_9ZZZZ</name>
<dbReference type="CDD" id="cd00130">
    <property type="entry name" value="PAS"/>
    <property type="match status" value="1"/>
</dbReference>
<dbReference type="Pfam" id="PF00989">
    <property type="entry name" value="PAS"/>
    <property type="match status" value="1"/>
</dbReference>
<feature type="domain" description="PAS" evidence="9">
    <location>
        <begin position="257"/>
        <end position="308"/>
    </location>
</feature>
<dbReference type="Gene3D" id="1.10.287.130">
    <property type="match status" value="1"/>
</dbReference>
<evidence type="ECO:0000259" key="8">
    <source>
        <dbReference type="PROSITE" id="PS50109"/>
    </source>
</evidence>
<dbReference type="EMBL" id="UOEU01000242">
    <property type="protein sequence ID" value="VAW31535.1"/>
    <property type="molecule type" value="Genomic_DNA"/>
</dbReference>